<evidence type="ECO:0000313" key="3">
    <source>
        <dbReference type="Proteomes" id="UP001230504"/>
    </source>
</evidence>
<dbReference type="AlphaFoldDB" id="A0AAD8V7M8"/>
<feature type="region of interest" description="Disordered" evidence="1">
    <location>
        <begin position="137"/>
        <end position="158"/>
    </location>
</feature>
<comment type="caution">
    <text evidence="2">The sequence shown here is derived from an EMBL/GenBank/DDBJ whole genome shotgun (WGS) entry which is preliminary data.</text>
</comment>
<protein>
    <submittedName>
        <fullName evidence="2">Uncharacterized protein</fullName>
    </submittedName>
</protein>
<dbReference type="GeneID" id="85449343"/>
<dbReference type="RefSeq" id="XP_060416933.1">
    <property type="nucleotide sequence ID" value="XM_060565103.1"/>
</dbReference>
<sequence length="158" mass="17741">MRSLNVEDFLAGRVRHCLTCECGRVCVAGAVETSETPERNQGKHRRTPIPRQIARWLSWAAGPGRARATRSPGCSLEETRSRVAAWMSDRPGRARREWRRVVGFPSRQALPVSLLACLVPGVSTMILTGHYTKTGIAVQREPRQRGARGRERKLPFQQ</sequence>
<evidence type="ECO:0000256" key="1">
    <source>
        <dbReference type="SAM" id="MobiDB-lite"/>
    </source>
</evidence>
<name>A0AAD8V7M8_9PEZI</name>
<dbReference type="EMBL" id="JAHLJV010000013">
    <property type="protein sequence ID" value="KAK1596014.1"/>
    <property type="molecule type" value="Genomic_DNA"/>
</dbReference>
<keyword evidence="3" id="KW-1185">Reference proteome</keyword>
<feature type="compositionally biased region" description="Basic and acidic residues" evidence="1">
    <location>
        <begin position="140"/>
        <end position="158"/>
    </location>
</feature>
<dbReference type="Proteomes" id="UP001230504">
    <property type="component" value="Unassembled WGS sequence"/>
</dbReference>
<accession>A0AAD8V7M8</accession>
<proteinExistence type="predicted"/>
<evidence type="ECO:0000313" key="2">
    <source>
        <dbReference type="EMBL" id="KAK1596014.1"/>
    </source>
</evidence>
<organism evidence="2 3">
    <name type="scientific">Colletotrichum navitas</name>
    <dbReference type="NCBI Taxonomy" id="681940"/>
    <lineage>
        <taxon>Eukaryota</taxon>
        <taxon>Fungi</taxon>
        <taxon>Dikarya</taxon>
        <taxon>Ascomycota</taxon>
        <taxon>Pezizomycotina</taxon>
        <taxon>Sordariomycetes</taxon>
        <taxon>Hypocreomycetidae</taxon>
        <taxon>Glomerellales</taxon>
        <taxon>Glomerellaceae</taxon>
        <taxon>Colletotrichum</taxon>
        <taxon>Colletotrichum graminicola species complex</taxon>
    </lineage>
</organism>
<reference evidence="2" key="1">
    <citation type="submission" date="2021-06" db="EMBL/GenBank/DDBJ databases">
        <title>Comparative genomics, transcriptomics and evolutionary studies reveal genomic signatures of adaptation to plant cell wall in hemibiotrophic fungi.</title>
        <authorList>
            <consortium name="DOE Joint Genome Institute"/>
            <person name="Baroncelli R."/>
            <person name="Diaz J.F."/>
            <person name="Benocci T."/>
            <person name="Peng M."/>
            <person name="Battaglia E."/>
            <person name="Haridas S."/>
            <person name="Andreopoulos W."/>
            <person name="Labutti K."/>
            <person name="Pangilinan J."/>
            <person name="Floch G.L."/>
            <person name="Makela M.R."/>
            <person name="Henrissat B."/>
            <person name="Grigoriev I.V."/>
            <person name="Crouch J.A."/>
            <person name="De Vries R.P."/>
            <person name="Sukno S.A."/>
            <person name="Thon M.R."/>
        </authorList>
    </citation>
    <scope>NUCLEOTIDE SEQUENCE</scope>
    <source>
        <strain evidence="2">CBS 125086</strain>
    </source>
</reference>
<gene>
    <name evidence="2" type="ORF">LY79DRAFT_75064</name>
</gene>